<evidence type="ECO:0000313" key="2">
    <source>
        <dbReference type="Proteomes" id="UP000253509"/>
    </source>
</evidence>
<keyword evidence="2" id="KW-1185">Reference proteome</keyword>
<evidence type="ECO:0008006" key="3">
    <source>
        <dbReference type="Google" id="ProtNLM"/>
    </source>
</evidence>
<comment type="caution">
    <text evidence="1">The sequence shown here is derived from an EMBL/GenBank/DDBJ whole genome shotgun (WGS) entry which is preliminary data.</text>
</comment>
<organism evidence="1 2">
    <name type="scientific">Brevibacterium celere</name>
    <dbReference type="NCBI Taxonomy" id="225845"/>
    <lineage>
        <taxon>Bacteria</taxon>
        <taxon>Bacillati</taxon>
        <taxon>Actinomycetota</taxon>
        <taxon>Actinomycetes</taxon>
        <taxon>Micrococcales</taxon>
        <taxon>Brevibacteriaceae</taxon>
        <taxon>Brevibacterium</taxon>
    </lineage>
</organism>
<dbReference type="AlphaFoldDB" id="A0A366IKU0"/>
<evidence type="ECO:0000313" key="1">
    <source>
        <dbReference type="EMBL" id="RBP73054.1"/>
    </source>
</evidence>
<proteinExistence type="predicted"/>
<reference evidence="1 2" key="1">
    <citation type="submission" date="2018-06" db="EMBL/GenBank/DDBJ databases">
        <title>Freshwater and sediment microbial communities from various areas in North America, analyzing microbe dynamics in response to fracking.</title>
        <authorList>
            <person name="Lamendella R."/>
        </authorList>
    </citation>
    <scope>NUCLEOTIDE SEQUENCE [LARGE SCALE GENOMIC DNA]</scope>
    <source>
        <strain evidence="1 2">3b_TX</strain>
    </source>
</reference>
<dbReference type="EMBL" id="QNSB01000003">
    <property type="protein sequence ID" value="RBP73054.1"/>
    <property type="molecule type" value="Genomic_DNA"/>
</dbReference>
<accession>A0A366IKU0</accession>
<dbReference type="Proteomes" id="UP000253509">
    <property type="component" value="Unassembled WGS sequence"/>
</dbReference>
<sequence length="66" mass="7316">MSDAEKIIGRLEAKYACPRDCEGAVEMTTGTIDGESELMYRCDSCPGAWDQAGKPLYRLSDHEKES</sequence>
<name>A0A366IKU0_9MICO</name>
<protein>
    <recommendedName>
        <fullName evidence="3">Transcription factor zinc-finger domain-containing protein</fullName>
    </recommendedName>
</protein>
<dbReference type="RefSeq" id="WP_113903514.1">
    <property type="nucleotide sequence ID" value="NZ_QNSB01000003.1"/>
</dbReference>
<gene>
    <name evidence="1" type="ORF">DFO65_103349</name>
</gene>